<name>K1U1X7_9ZZZZ</name>
<protein>
    <recommendedName>
        <fullName evidence="2">50S ribosomal protein L2</fullName>
    </recommendedName>
</protein>
<proteinExistence type="predicted"/>
<comment type="caution">
    <text evidence="1">The sequence shown here is derived from an EMBL/GenBank/DDBJ whole genome shotgun (WGS) entry which is preliminary data.</text>
</comment>
<accession>K1U1X7</accession>
<dbReference type="AlphaFoldDB" id="K1U1X7"/>
<reference evidence="1" key="1">
    <citation type="journal article" date="2013" name="Environ. Microbiol.">
        <title>Microbiota from the distal guts of lean and obese adolescents exhibit partial functional redundancy besides clear differences in community structure.</title>
        <authorList>
            <person name="Ferrer M."/>
            <person name="Ruiz A."/>
            <person name="Lanza F."/>
            <person name="Haange S.B."/>
            <person name="Oberbach A."/>
            <person name="Till H."/>
            <person name="Bargiela R."/>
            <person name="Campoy C."/>
            <person name="Segura M.T."/>
            <person name="Richter M."/>
            <person name="von Bergen M."/>
            <person name="Seifert J."/>
            <person name="Suarez A."/>
        </authorList>
    </citation>
    <scope>NUCLEOTIDE SEQUENCE</scope>
</reference>
<dbReference type="InterPro" id="IPR012340">
    <property type="entry name" value="NA-bd_OB-fold"/>
</dbReference>
<evidence type="ECO:0000313" key="1">
    <source>
        <dbReference type="EMBL" id="EKC76263.1"/>
    </source>
</evidence>
<evidence type="ECO:0008006" key="2">
    <source>
        <dbReference type="Google" id="ProtNLM"/>
    </source>
</evidence>
<feature type="non-terminal residue" evidence="1">
    <location>
        <position position="34"/>
    </location>
</feature>
<gene>
    <name evidence="1" type="ORF">LEA_04792</name>
</gene>
<organism evidence="1">
    <name type="scientific">human gut metagenome</name>
    <dbReference type="NCBI Taxonomy" id="408170"/>
    <lineage>
        <taxon>unclassified sequences</taxon>
        <taxon>metagenomes</taxon>
        <taxon>organismal metagenomes</taxon>
    </lineage>
</organism>
<sequence>MAVRKFKPTTPGQRHKIIGTFEEITASVPEKSLV</sequence>
<dbReference type="Gene3D" id="2.40.50.140">
    <property type="entry name" value="Nucleic acid-binding proteins"/>
    <property type="match status" value="1"/>
</dbReference>
<dbReference type="EMBL" id="AJWY01003139">
    <property type="protein sequence ID" value="EKC76263.1"/>
    <property type="molecule type" value="Genomic_DNA"/>
</dbReference>